<organism evidence="2 3">
    <name type="scientific">Sediminibacterium ginsengisoli</name>
    <dbReference type="NCBI Taxonomy" id="413434"/>
    <lineage>
        <taxon>Bacteria</taxon>
        <taxon>Pseudomonadati</taxon>
        <taxon>Bacteroidota</taxon>
        <taxon>Chitinophagia</taxon>
        <taxon>Chitinophagales</taxon>
        <taxon>Chitinophagaceae</taxon>
        <taxon>Sediminibacterium</taxon>
    </lineage>
</organism>
<reference evidence="2 3" key="1">
    <citation type="submission" date="2017-02" db="EMBL/GenBank/DDBJ databases">
        <authorList>
            <person name="Peterson S.W."/>
        </authorList>
    </citation>
    <scope>NUCLEOTIDE SEQUENCE [LARGE SCALE GENOMIC DNA]</scope>
    <source>
        <strain evidence="2 3">DSM 22335</strain>
    </source>
</reference>
<sequence>MYSFLGYLCAVTVLRVTTGCRIRQMFLIIYILLFLRLLRRSTKKSCLHLRIIAALAADHEVTDAFCPTSYYLLKKKMKTIMKTQSVRAVVRMIILGVILSVAVTFGANAATPGNDSVDSVSSKQLNIRYAGVDADQLLSFNVKYNNPTGQKFSITVYDGNNEILYRESYSDKVFKKEFRLAKNDISKLTFLVQAGKQISKEEFDVNISTREIIDVVASRNEK</sequence>
<feature type="transmembrane region" description="Helical" evidence="1">
    <location>
        <begin position="22"/>
        <end position="38"/>
    </location>
</feature>
<accession>A0A1T4JRU9</accession>
<name>A0A1T4JRU9_9BACT</name>
<keyword evidence="1" id="KW-0472">Membrane</keyword>
<protein>
    <submittedName>
        <fullName evidence="2">Uncharacterized protein</fullName>
    </submittedName>
</protein>
<dbReference type="Proteomes" id="UP000190888">
    <property type="component" value="Unassembled WGS sequence"/>
</dbReference>
<keyword evidence="1" id="KW-1133">Transmembrane helix</keyword>
<proteinExistence type="predicted"/>
<gene>
    <name evidence="2" type="ORF">SAMN04488132_101114</name>
</gene>
<dbReference type="EMBL" id="FUWH01000001">
    <property type="protein sequence ID" value="SJZ32787.1"/>
    <property type="molecule type" value="Genomic_DNA"/>
</dbReference>
<evidence type="ECO:0000313" key="3">
    <source>
        <dbReference type="Proteomes" id="UP000190888"/>
    </source>
</evidence>
<evidence type="ECO:0000313" key="2">
    <source>
        <dbReference type="EMBL" id="SJZ32787.1"/>
    </source>
</evidence>
<keyword evidence="3" id="KW-1185">Reference proteome</keyword>
<keyword evidence="1" id="KW-0812">Transmembrane</keyword>
<evidence type="ECO:0000256" key="1">
    <source>
        <dbReference type="SAM" id="Phobius"/>
    </source>
</evidence>
<feature type="transmembrane region" description="Helical" evidence="1">
    <location>
        <begin position="88"/>
        <end position="107"/>
    </location>
</feature>
<dbReference type="AlphaFoldDB" id="A0A1T4JRU9"/>